<name>A0A6L5B808_APIGR</name>
<protein>
    <submittedName>
        <fullName evidence="1">Uncharacterized protein</fullName>
    </submittedName>
</protein>
<sequence length="208" mass="23232">MPMQNDTNLPSCTHFPIASPRCYQLHAKTRGTPLCFGHQRYILVTDHIHARLLNHTNVVSRLKSILALFFTRFPMACQRSTRAVVQELLSCGRLERGGRGPVTCIIADGLMSFVCDVANELGISIFYTRTLSPCSLSVFFSLPKLIQAGELPFSTTGDDLDNQLKVYPEWRTFSGAVIFLTFAGQILSPIQEFNSSKMRTKKMLALKG</sequence>
<evidence type="ECO:0000313" key="1">
    <source>
        <dbReference type="EMBL" id="KAF1001463.1"/>
    </source>
</evidence>
<dbReference type="Gene3D" id="3.40.50.2000">
    <property type="entry name" value="Glycogen Phosphorylase B"/>
    <property type="match status" value="1"/>
</dbReference>
<reference evidence="1" key="1">
    <citation type="submission" date="2020-01" db="EMBL/GenBank/DDBJ databases">
        <title>The Celery Genome Sequence Reveals Sequential Paleo-tetraploidization, Resistance Gene Elimination, Karyotype Evolution, and Functional Innovation in Apiales.</title>
        <authorList>
            <person name="Song X."/>
        </authorList>
    </citation>
    <scope>NUCLEOTIDE SEQUENCE</scope>
    <source>
        <tissue evidence="1">Leaf</tissue>
    </source>
</reference>
<dbReference type="EMBL" id="WRXP01004296">
    <property type="protein sequence ID" value="KAF1001463.1"/>
    <property type="molecule type" value="Genomic_DNA"/>
</dbReference>
<organism evidence="1 2">
    <name type="scientific">Apium graveolens</name>
    <name type="common">Celery</name>
    <dbReference type="NCBI Taxonomy" id="4045"/>
    <lineage>
        <taxon>Eukaryota</taxon>
        <taxon>Viridiplantae</taxon>
        <taxon>Streptophyta</taxon>
        <taxon>Embryophyta</taxon>
        <taxon>Tracheophyta</taxon>
        <taxon>Spermatophyta</taxon>
        <taxon>Magnoliopsida</taxon>
        <taxon>eudicotyledons</taxon>
        <taxon>Gunneridae</taxon>
        <taxon>Pentapetalae</taxon>
        <taxon>asterids</taxon>
        <taxon>campanulids</taxon>
        <taxon>Apiales</taxon>
        <taxon>Apiaceae</taxon>
        <taxon>Apioideae</taxon>
        <taxon>apioid superclade</taxon>
        <taxon>Apieae</taxon>
        <taxon>Apium</taxon>
    </lineage>
</organism>
<proteinExistence type="predicted"/>
<evidence type="ECO:0000313" key="2">
    <source>
        <dbReference type="Proteomes" id="UP000593563"/>
    </source>
</evidence>
<gene>
    <name evidence="1" type="ORF">AG4045_020732</name>
</gene>
<dbReference type="SUPFAM" id="SSF53756">
    <property type="entry name" value="UDP-Glycosyltransferase/glycogen phosphorylase"/>
    <property type="match status" value="1"/>
</dbReference>
<comment type="caution">
    <text evidence="1">The sequence shown here is derived from an EMBL/GenBank/DDBJ whole genome shotgun (WGS) entry which is preliminary data.</text>
</comment>
<keyword evidence="2" id="KW-1185">Reference proteome</keyword>
<dbReference type="AlphaFoldDB" id="A0A6L5B808"/>
<accession>A0A6L5B808</accession>
<dbReference type="Proteomes" id="UP000593563">
    <property type="component" value="Unassembled WGS sequence"/>
</dbReference>